<protein>
    <submittedName>
        <fullName evidence="1">Uncharacterized protein</fullName>
    </submittedName>
</protein>
<evidence type="ECO:0000313" key="2">
    <source>
        <dbReference type="Proteomes" id="UP000197003"/>
    </source>
</evidence>
<sequence>MDRNHEPQTHPSLRHTRVSIREFLDLMVIKRENGGMSRFSSLLLLCIILTASLSQAQSGSRWGSGIDFTKRATAREGSRWSLSEWLEMKNRNRMMDMWLSVNSPSPYEFSLAASYNSFKTEDPDNTSVSDSHVSYMGELSAYAQFVGLTAEYENNSEEEFNDLTGMLNIRVLGNSIQNTSLTLHYGLRTREADQRLSQQFGQVSLQVYLTKYFGIDGKYRYYLPTSTDELGDVEGNRTEAGLFIDFKAVRIFGNWYKESQKTKIPAAADDTVTDRTGIRSGLKIFF</sequence>
<proteinExistence type="predicted"/>
<dbReference type="Proteomes" id="UP000197003">
    <property type="component" value="Chromosome"/>
</dbReference>
<dbReference type="AlphaFoldDB" id="A0A1Z3NAE3"/>
<name>A0A1Z3NAE3_BDEBC</name>
<accession>A0A1Z3NAE3</accession>
<reference evidence="1 2" key="1">
    <citation type="submission" date="2017-04" db="EMBL/GenBank/DDBJ databases">
        <title>Whole genome sequence of Bdellovibrio bacteriovorus strain SSB218315.</title>
        <authorList>
            <person name="Oyedara O."/>
            <person name="Rodriguez-Perez M.A."/>
        </authorList>
    </citation>
    <scope>NUCLEOTIDE SEQUENCE [LARGE SCALE GENOMIC DNA]</scope>
    <source>
        <strain evidence="1 2">SSB218315</strain>
    </source>
</reference>
<gene>
    <name evidence="1" type="ORF">B9G79_13140</name>
</gene>
<dbReference type="OrthoDB" id="5290633at2"/>
<evidence type="ECO:0000313" key="1">
    <source>
        <dbReference type="EMBL" id="ASD64444.1"/>
    </source>
</evidence>
<dbReference type="EMBL" id="CP020946">
    <property type="protein sequence ID" value="ASD64444.1"/>
    <property type="molecule type" value="Genomic_DNA"/>
</dbReference>
<organism evidence="1 2">
    <name type="scientific">Bdellovibrio bacteriovorus</name>
    <dbReference type="NCBI Taxonomy" id="959"/>
    <lineage>
        <taxon>Bacteria</taxon>
        <taxon>Pseudomonadati</taxon>
        <taxon>Bdellovibrionota</taxon>
        <taxon>Bdellovibrionia</taxon>
        <taxon>Bdellovibrionales</taxon>
        <taxon>Pseudobdellovibrionaceae</taxon>
        <taxon>Bdellovibrio</taxon>
    </lineage>
</organism>